<dbReference type="Gene3D" id="1.10.600.10">
    <property type="entry name" value="Farnesyl Diphosphate Synthase"/>
    <property type="match status" value="1"/>
</dbReference>
<dbReference type="Pfam" id="PF00494">
    <property type="entry name" value="SQS_PSY"/>
    <property type="match status" value="1"/>
</dbReference>
<evidence type="ECO:0000313" key="3">
    <source>
        <dbReference type="Proteomes" id="UP001596052"/>
    </source>
</evidence>
<keyword evidence="3" id="KW-1185">Reference proteome</keyword>
<name>A0ABW0KVQ1_9BACT</name>
<dbReference type="SUPFAM" id="SSF48576">
    <property type="entry name" value="Terpenoid synthases"/>
    <property type="match status" value="1"/>
</dbReference>
<dbReference type="PROSITE" id="PS01045">
    <property type="entry name" value="SQUALEN_PHYTOEN_SYN_2"/>
    <property type="match status" value="1"/>
</dbReference>
<dbReference type="RefSeq" id="WP_377170785.1">
    <property type="nucleotide sequence ID" value="NZ_JBHSMQ010000010.1"/>
</dbReference>
<accession>A0ABW0KVQ1</accession>
<dbReference type="InterPro" id="IPR033904">
    <property type="entry name" value="Trans_IPPS_HH"/>
</dbReference>
<dbReference type="SFLD" id="SFLDG01212">
    <property type="entry name" value="Phytoene_synthase_like"/>
    <property type="match status" value="1"/>
</dbReference>
<dbReference type="PANTHER" id="PTHR31480">
    <property type="entry name" value="BIFUNCTIONAL LYCOPENE CYCLASE/PHYTOENE SYNTHASE"/>
    <property type="match status" value="1"/>
</dbReference>
<protein>
    <submittedName>
        <fullName evidence="2">Phytoene/squalene synthase family protein</fullName>
    </submittedName>
</protein>
<sequence>MTSGTLSPEQIVRRAKSNLAFALACLPKERRRDMIAFYAFCRVVDDIADDPNASEADKEKELTHWKRCVEEGNPPGHSVLDEMILLPEKYGFPRAWLCEIIDGVASDITKTRYETFEELLAYCYKVASVVGLVSIEIFGYQNPATKDYAINLGYALQFTNIIRDVGQDAKDTGRIYLPQAELRKFGVLESEILDARPSERFIKMMDFQYARARSYYDAAEKCLPPEDRKNMVASEIMGAIYSRILEKLKRERYPVFAKRCRLSKLHKVWILASHLLKARFGK</sequence>
<dbReference type="InterPro" id="IPR044843">
    <property type="entry name" value="Trans_IPPS_bact-type"/>
</dbReference>
<dbReference type="Proteomes" id="UP001596052">
    <property type="component" value="Unassembled WGS sequence"/>
</dbReference>
<keyword evidence="1" id="KW-0808">Transferase</keyword>
<dbReference type="EMBL" id="JBHSMQ010000010">
    <property type="protein sequence ID" value="MFC5457459.1"/>
    <property type="molecule type" value="Genomic_DNA"/>
</dbReference>
<dbReference type="CDD" id="cd00683">
    <property type="entry name" value="Trans_IPPS_HH"/>
    <property type="match status" value="1"/>
</dbReference>
<reference evidence="3" key="1">
    <citation type="journal article" date="2019" name="Int. J. Syst. Evol. Microbiol.">
        <title>The Global Catalogue of Microorganisms (GCM) 10K type strain sequencing project: providing services to taxonomists for standard genome sequencing and annotation.</title>
        <authorList>
            <consortium name="The Broad Institute Genomics Platform"/>
            <consortium name="The Broad Institute Genome Sequencing Center for Infectious Disease"/>
            <person name="Wu L."/>
            <person name="Ma J."/>
        </authorList>
    </citation>
    <scope>NUCLEOTIDE SEQUENCE [LARGE SCALE GENOMIC DNA]</scope>
    <source>
        <strain evidence="3">CGMCC 4.1469</strain>
    </source>
</reference>
<dbReference type="InterPro" id="IPR019845">
    <property type="entry name" value="Squalene/phytoene_synthase_CS"/>
</dbReference>
<evidence type="ECO:0000313" key="2">
    <source>
        <dbReference type="EMBL" id="MFC5457459.1"/>
    </source>
</evidence>
<comment type="caution">
    <text evidence="2">The sequence shown here is derived from an EMBL/GenBank/DDBJ whole genome shotgun (WGS) entry which is preliminary data.</text>
</comment>
<dbReference type="SFLD" id="SFLDG01018">
    <property type="entry name" value="Squalene/Phytoene_Synthase_Lik"/>
    <property type="match status" value="1"/>
</dbReference>
<dbReference type="InterPro" id="IPR002060">
    <property type="entry name" value="Squ/phyt_synthse"/>
</dbReference>
<gene>
    <name evidence="2" type="ORF">ACFQDI_21510</name>
</gene>
<organism evidence="2 3">
    <name type="scientific">Prosthecobacter fluviatilis</name>
    <dbReference type="NCBI Taxonomy" id="445931"/>
    <lineage>
        <taxon>Bacteria</taxon>
        <taxon>Pseudomonadati</taxon>
        <taxon>Verrucomicrobiota</taxon>
        <taxon>Verrucomicrobiia</taxon>
        <taxon>Verrucomicrobiales</taxon>
        <taxon>Verrucomicrobiaceae</taxon>
        <taxon>Prosthecobacter</taxon>
    </lineage>
</organism>
<proteinExistence type="predicted"/>
<dbReference type="PROSITE" id="PS01044">
    <property type="entry name" value="SQUALEN_PHYTOEN_SYN_1"/>
    <property type="match status" value="1"/>
</dbReference>
<evidence type="ECO:0000256" key="1">
    <source>
        <dbReference type="ARBA" id="ARBA00022679"/>
    </source>
</evidence>
<dbReference type="SFLD" id="SFLDS00005">
    <property type="entry name" value="Isoprenoid_Synthase_Type_I"/>
    <property type="match status" value="1"/>
</dbReference>
<dbReference type="InterPro" id="IPR008949">
    <property type="entry name" value="Isoprenoid_synthase_dom_sf"/>
</dbReference>